<evidence type="ECO:0000313" key="3">
    <source>
        <dbReference type="EMBL" id="TYZ13399.1"/>
    </source>
</evidence>
<name>A0A5D6VEZ3_9BACT</name>
<sequence length="617" mass="63958">MKIFYNLTFLVVLLLGGTIHGALAQCSSNFSLVAPNSVTGQKVTNGTNLGSFTYCPGTSSSTSNRVIITLEAQTGESIFELRDAAGIAVPQGSGNGGNFTVTLGPVLQTATLDNLVATANTNTVTFTLPTASSGRTYQLTSRLTSCSNDKFDVIAFSSSPVLSLTASQSGSTVSGTVCPNTTVRLTAAVNGETPPAGTIYTFYTINASGTETILKSSTDSFADVVPTTSTNYYVRANTTTCGNNTVQTINVATNQITVASNAVGAVCPGTPVTISANNLVANSSYTLVNAAGTTVATATSTTGGTVSFTVTPSVTTTYTVRGAIPSCSSGAAQGSITVNANSLSLTSNDADNTISRDTPQSVTLAAANGASGSTYTWTATIGATTTTLPTTTSSITVTPQRTTTYAVTGTTAAGNCTSTQNLTITVTGTLPVELTGFKAVWSAAGPRIVWATASERDNHYFEVQRSIDGQTFVAVGKRSGAGSTVARTDYSYVDEAMAKAPFARLYYRLKQVDRNGTAALSDVSTVQIPVSGRPLQVTAYPNPFEQTLKVSLGEAATGTALVRVYDMMGKLVLTQTLSIKAGVSVYEVSRLSSLAPGLYYLSVRQGEQQQMLKVRRR</sequence>
<comment type="caution">
    <text evidence="3">The sequence shown here is derived from an EMBL/GenBank/DDBJ whole genome shotgun (WGS) entry which is preliminary data.</text>
</comment>
<dbReference type="InterPro" id="IPR026444">
    <property type="entry name" value="Secre_tail"/>
</dbReference>
<keyword evidence="1" id="KW-0732">Signal</keyword>
<organism evidence="3 4">
    <name type="scientific">Hymenobacter lutimineralis</name>
    <dbReference type="NCBI Taxonomy" id="2606448"/>
    <lineage>
        <taxon>Bacteria</taxon>
        <taxon>Pseudomonadati</taxon>
        <taxon>Bacteroidota</taxon>
        <taxon>Cytophagia</taxon>
        <taxon>Cytophagales</taxon>
        <taxon>Hymenobacteraceae</taxon>
        <taxon>Hymenobacter</taxon>
    </lineage>
</organism>
<evidence type="ECO:0000313" key="4">
    <source>
        <dbReference type="Proteomes" id="UP000322791"/>
    </source>
</evidence>
<feature type="domain" description="Secretion system C-terminal sorting" evidence="2">
    <location>
        <begin position="540"/>
        <end position="613"/>
    </location>
</feature>
<accession>A0A5D6VEZ3</accession>
<gene>
    <name evidence="3" type="ORF">FY528_03030</name>
</gene>
<evidence type="ECO:0000259" key="2">
    <source>
        <dbReference type="Pfam" id="PF18962"/>
    </source>
</evidence>
<evidence type="ECO:0000256" key="1">
    <source>
        <dbReference type="SAM" id="SignalP"/>
    </source>
</evidence>
<proteinExistence type="predicted"/>
<reference evidence="3 4" key="1">
    <citation type="submission" date="2019-08" db="EMBL/GenBank/DDBJ databases">
        <authorList>
            <person name="Seo M.-J."/>
        </authorList>
    </citation>
    <scope>NUCLEOTIDE SEQUENCE [LARGE SCALE GENOMIC DNA]</scope>
    <source>
        <strain evidence="3 4">KIGAM108</strain>
    </source>
</reference>
<dbReference type="AlphaFoldDB" id="A0A5D6VEZ3"/>
<dbReference type="Proteomes" id="UP000322791">
    <property type="component" value="Unassembled WGS sequence"/>
</dbReference>
<protein>
    <submittedName>
        <fullName evidence="3">T9SS type A sorting domain-containing protein</fullName>
    </submittedName>
</protein>
<keyword evidence="4" id="KW-1185">Reference proteome</keyword>
<dbReference type="Pfam" id="PF18962">
    <property type="entry name" value="Por_Secre_tail"/>
    <property type="match status" value="1"/>
</dbReference>
<dbReference type="NCBIfam" id="TIGR04183">
    <property type="entry name" value="Por_Secre_tail"/>
    <property type="match status" value="1"/>
</dbReference>
<feature type="signal peptide" evidence="1">
    <location>
        <begin position="1"/>
        <end position="24"/>
    </location>
</feature>
<feature type="chain" id="PRO_5022722831" evidence="1">
    <location>
        <begin position="25"/>
        <end position="617"/>
    </location>
</feature>
<dbReference type="EMBL" id="VTHL01000002">
    <property type="protein sequence ID" value="TYZ13399.1"/>
    <property type="molecule type" value="Genomic_DNA"/>
</dbReference>